<dbReference type="AlphaFoldDB" id="A0AAV1GJY5"/>
<dbReference type="GO" id="GO:0003676">
    <property type="term" value="F:nucleic acid binding"/>
    <property type="evidence" value="ECO:0007669"/>
    <property type="project" value="InterPro"/>
</dbReference>
<gene>
    <name evidence="2" type="ORF">XNOV1_A040011</name>
</gene>
<evidence type="ECO:0000313" key="2">
    <source>
        <dbReference type="EMBL" id="CAJ1074332.1"/>
    </source>
</evidence>
<dbReference type="InterPro" id="IPR036875">
    <property type="entry name" value="Znf_CCHC_sf"/>
</dbReference>
<name>A0AAV1GJY5_XYRNO</name>
<feature type="region of interest" description="Disordered" evidence="1">
    <location>
        <begin position="175"/>
        <end position="247"/>
    </location>
</feature>
<sequence>MLCVTPSELRDIETSAGTISCKNDRQLVTVIRAMHNELHSKYPLHNGPMIPKFSWDKNLSPSEYLAQCKKQWSKHTGEHPSKGQEHWFRDAVIKGVPADVSKVLDYSPALPGSTCLVWEQHLKHHLQRAKDRTNKEGDDDKDMQRQLMKLQLTQAQRSATEGKKDRKTDKIMVVAFSNDPQNSPDMYPVPQRADYSPYSPSADKSQGSRGGGREVRSGGPYRGGFQGSRGFHNNGPPRQGGYRNQAQSAPIRNNACHSCVMNGHWWRDCPNYPPNPPQQCSYPMRYGPWTTST</sequence>
<organism evidence="2 3">
    <name type="scientific">Xyrichtys novacula</name>
    <name type="common">Pearly razorfish</name>
    <name type="synonym">Hemipteronotus novacula</name>
    <dbReference type="NCBI Taxonomy" id="13765"/>
    <lineage>
        <taxon>Eukaryota</taxon>
        <taxon>Metazoa</taxon>
        <taxon>Chordata</taxon>
        <taxon>Craniata</taxon>
        <taxon>Vertebrata</taxon>
        <taxon>Euteleostomi</taxon>
        <taxon>Actinopterygii</taxon>
        <taxon>Neopterygii</taxon>
        <taxon>Teleostei</taxon>
        <taxon>Neoteleostei</taxon>
        <taxon>Acanthomorphata</taxon>
        <taxon>Eupercaria</taxon>
        <taxon>Labriformes</taxon>
        <taxon>Labridae</taxon>
        <taxon>Xyrichtys</taxon>
    </lineage>
</organism>
<proteinExistence type="predicted"/>
<protein>
    <submittedName>
        <fullName evidence="2">LOW QUALITY PROTEIN: uncharacterized protein LOC120798591</fullName>
    </submittedName>
</protein>
<keyword evidence="3" id="KW-1185">Reference proteome</keyword>
<dbReference type="GO" id="GO:0008270">
    <property type="term" value="F:zinc ion binding"/>
    <property type="evidence" value="ECO:0007669"/>
    <property type="project" value="InterPro"/>
</dbReference>
<accession>A0AAV1GJY5</accession>
<evidence type="ECO:0000256" key="1">
    <source>
        <dbReference type="SAM" id="MobiDB-lite"/>
    </source>
</evidence>
<evidence type="ECO:0000313" key="3">
    <source>
        <dbReference type="Proteomes" id="UP001178508"/>
    </source>
</evidence>
<dbReference type="SUPFAM" id="SSF57756">
    <property type="entry name" value="Retrovirus zinc finger-like domains"/>
    <property type="match status" value="1"/>
</dbReference>
<dbReference type="EMBL" id="OY660878">
    <property type="protein sequence ID" value="CAJ1074332.1"/>
    <property type="molecule type" value="Genomic_DNA"/>
</dbReference>
<dbReference type="Proteomes" id="UP001178508">
    <property type="component" value="Chromosome 15"/>
</dbReference>
<reference evidence="2" key="1">
    <citation type="submission" date="2023-08" db="EMBL/GenBank/DDBJ databases">
        <authorList>
            <person name="Alioto T."/>
            <person name="Alioto T."/>
            <person name="Gomez Garrido J."/>
        </authorList>
    </citation>
    <scope>NUCLEOTIDE SEQUENCE</scope>
</reference>